<organism evidence="1 2">
    <name type="scientific">Vaccinium darrowii</name>
    <dbReference type="NCBI Taxonomy" id="229202"/>
    <lineage>
        <taxon>Eukaryota</taxon>
        <taxon>Viridiplantae</taxon>
        <taxon>Streptophyta</taxon>
        <taxon>Embryophyta</taxon>
        <taxon>Tracheophyta</taxon>
        <taxon>Spermatophyta</taxon>
        <taxon>Magnoliopsida</taxon>
        <taxon>eudicotyledons</taxon>
        <taxon>Gunneridae</taxon>
        <taxon>Pentapetalae</taxon>
        <taxon>asterids</taxon>
        <taxon>Ericales</taxon>
        <taxon>Ericaceae</taxon>
        <taxon>Vaccinioideae</taxon>
        <taxon>Vaccinieae</taxon>
        <taxon>Vaccinium</taxon>
    </lineage>
</organism>
<reference evidence="1 2" key="1">
    <citation type="journal article" date="2021" name="Hortic Res">
        <title>High-quality reference genome and annotation aids understanding of berry development for evergreen blueberry (Vaccinium darrowii).</title>
        <authorList>
            <person name="Yu J."/>
            <person name="Hulse-Kemp A.M."/>
            <person name="Babiker E."/>
            <person name="Staton M."/>
        </authorList>
    </citation>
    <scope>NUCLEOTIDE SEQUENCE [LARGE SCALE GENOMIC DNA]</scope>
    <source>
        <strain evidence="2">cv. NJ 8807/NJ 8810</strain>
        <tissue evidence="1">Young leaf</tissue>
    </source>
</reference>
<proteinExistence type="predicted"/>
<dbReference type="Proteomes" id="UP000828048">
    <property type="component" value="Chromosome 1"/>
</dbReference>
<keyword evidence="2" id="KW-1185">Reference proteome</keyword>
<protein>
    <submittedName>
        <fullName evidence="1">Uncharacterized protein</fullName>
    </submittedName>
</protein>
<evidence type="ECO:0000313" key="2">
    <source>
        <dbReference type="Proteomes" id="UP000828048"/>
    </source>
</evidence>
<comment type="caution">
    <text evidence="1">The sequence shown here is derived from an EMBL/GenBank/DDBJ whole genome shotgun (WGS) entry which is preliminary data.</text>
</comment>
<accession>A0ACB7XPM8</accession>
<sequence>MFMPSCIVGNVEALSYYGEQNPNFHRCSYWMLDPAYERIVLVHYRDIREFLSRKRSLVSSWVFDKRPEICLPMF</sequence>
<name>A0ACB7XPM8_9ERIC</name>
<evidence type="ECO:0000313" key="1">
    <source>
        <dbReference type="EMBL" id="KAH7842901.1"/>
    </source>
</evidence>
<dbReference type="EMBL" id="CM037151">
    <property type="protein sequence ID" value="KAH7842901.1"/>
    <property type="molecule type" value="Genomic_DNA"/>
</dbReference>
<gene>
    <name evidence="1" type="ORF">Vadar_010319</name>
</gene>